<dbReference type="SUPFAM" id="SSF63737">
    <property type="entry name" value="Leukotriene A4 hydrolase N-terminal domain"/>
    <property type="match status" value="1"/>
</dbReference>
<dbReference type="EMBL" id="CP012159">
    <property type="protein sequence ID" value="AKT41286.1"/>
    <property type="molecule type" value="Genomic_DNA"/>
</dbReference>
<dbReference type="GO" id="GO:0006367">
    <property type="term" value="P:transcription initiation at RNA polymerase II promoter"/>
    <property type="evidence" value="ECO:0007669"/>
    <property type="project" value="TreeGrafter"/>
</dbReference>
<organism evidence="6 7">
    <name type="scientific">Chondromyces crocatus</name>
    <dbReference type="NCBI Taxonomy" id="52"/>
    <lineage>
        <taxon>Bacteria</taxon>
        <taxon>Pseudomonadati</taxon>
        <taxon>Myxococcota</taxon>
        <taxon>Polyangia</taxon>
        <taxon>Polyangiales</taxon>
        <taxon>Polyangiaceae</taxon>
        <taxon>Chondromyces</taxon>
    </lineage>
</organism>
<dbReference type="GO" id="GO:0003682">
    <property type="term" value="F:chromatin binding"/>
    <property type="evidence" value="ECO:0007669"/>
    <property type="project" value="TreeGrafter"/>
</dbReference>
<dbReference type="InterPro" id="IPR037813">
    <property type="entry name" value="TAF2"/>
</dbReference>
<comment type="similarity">
    <text evidence="1">Belongs to the TAF2 family.</text>
</comment>
<keyword evidence="3" id="KW-0805">Transcription regulation</keyword>
<dbReference type="Proteomes" id="UP000067626">
    <property type="component" value="Chromosome"/>
</dbReference>
<dbReference type="PANTHER" id="PTHR15137">
    <property type="entry name" value="TRANSCRIPTION INITIATION FACTOR TFIID"/>
    <property type="match status" value="1"/>
</dbReference>
<evidence type="ECO:0000256" key="2">
    <source>
        <dbReference type="ARBA" id="ARBA00017363"/>
    </source>
</evidence>
<keyword evidence="4" id="KW-0804">Transcription</keyword>
<proteinExistence type="inferred from homology"/>
<name>A0A0K1EK96_CHOCO</name>
<keyword evidence="6" id="KW-0031">Aminopeptidase</keyword>
<reference evidence="6 7" key="1">
    <citation type="submission" date="2015-07" db="EMBL/GenBank/DDBJ databases">
        <title>Genome analysis of myxobacterium Chondromyces crocatus Cm c5 reveals a high potential for natural compound synthesis and the genetic basis for the loss of fruiting body formation.</title>
        <authorList>
            <person name="Zaburannyi N."/>
            <person name="Bunk B."/>
            <person name="Maier J."/>
            <person name="Overmann J."/>
            <person name="Mueller R."/>
        </authorList>
    </citation>
    <scope>NUCLEOTIDE SEQUENCE [LARGE SCALE GENOMIC DNA]</scope>
    <source>
        <strain evidence="6 7">Cm c5</strain>
    </source>
</reference>
<evidence type="ECO:0000256" key="5">
    <source>
        <dbReference type="SAM" id="MobiDB-lite"/>
    </source>
</evidence>
<evidence type="ECO:0000256" key="3">
    <source>
        <dbReference type="ARBA" id="ARBA00023015"/>
    </source>
</evidence>
<evidence type="ECO:0000256" key="1">
    <source>
        <dbReference type="ARBA" id="ARBA00010937"/>
    </source>
</evidence>
<keyword evidence="6" id="KW-0645">Protease</keyword>
<accession>A0A0K1EK96</accession>
<evidence type="ECO:0000256" key="4">
    <source>
        <dbReference type="ARBA" id="ARBA00023163"/>
    </source>
</evidence>
<dbReference type="InterPro" id="IPR042097">
    <property type="entry name" value="Aminopeptidase_N-like_N_sf"/>
</dbReference>
<sequence length="866" mass="92353">MRSRTMGTRWSSSHRGVLVAVLLCGAIPACVPLEPSSDGQTPEPLEPGTSTSTTDDPGSSGAQADESDAYDVEHYALSGAYDWNAGRLDATVEIALTTLEADIEVLVLDSAVSAVTAVRSGDGSPLPFTIDTANRRLAIDIQSLPDRSLGASVVLAIDYQATPGAGLQTVAPRAEDPVAIRALFTTPGPFEAPRWIPCHDRLDDRALLSVELRMDAAERLIAPGDLVLDAPDGSDGRRMSYATQEPISTHHFAFAVSEFEVETGSHGALPLAVWHRPGIPGDYPATIAEIDRQLGVYEGLLSPYPFGQYTVVMLPVSGSFLSAGLSFQPEIATSQPAIETDLRTSASALAYQWFGAATSLAAWEDVWFEVGMMRLLTEEACRAHIDQSGAGTLNGELFYGYSAEPLRDAAHAPWSSYYTMPRNRAAWLLSQVRHLAGETGFWSTLSALLAAHPHDVMGTDALLAAFATPLGSTVSAQVEHALDTAALPTFDVAPSGAGGAVVTLHDPEGLFVAPFTFTWYRELGSIEHLTLVPGVPLTLDRNTPGDLLVIDAEDVHLDIWGIAHDDLSFDSIVYDLSPLALPTTPAQTAVFLDLPGLHQATTIANTALIPEMAPRDFPAFFDALDSEYARPLALGSACDVAAQLADPVEQADWRAVLTPILTGPRHSLSEYIWTPLTSCFGFLDAPTLFEAQWTALEGGLTTPSVSDVDLIHLSNFGLVDLSYVRETWGSVAQSAHSPRARAFAMRNVMLHARRAYHHPVEAGPFRTLIASQLEGSLVEVVSQALQATQRIAGATLVQNQGLVDGLQALLLKPEMASLHRMALCIAFTLLKDDAGATAAFTASLGSAELATRAQAVLADPTQCSLP</sequence>
<dbReference type="Gene3D" id="1.10.390.10">
    <property type="entry name" value="Neutral Protease Domain 2"/>
    <property type="match status" value="1"/>
</dbReference>
<feature type="region of interest" description="Disordered" evidence="5">
    <location>
        <begin position="34"/>
        <end position="68"/>
    </location>
</feature>
<dbReference type="STRING" id="52.CMC5_054530"/>
<evidence type="ECO:0000313" key="7">
    <source>
        <dbReference type="Proteomes" id="UP000067626"/>
    </source>
</evidence>
<dbReference type="Gene3D" id="2.60.40.1730">
    <property type="entry name" value="tricorn interacting facor f3 domain"/>
    <property type="match status" value="1"/>
</dbReference>
<dbReference type="PANTHER" id="PTHR15137:SF9">
    <property type="entry name" value="TRANSCRIPTION INITIATION FACTOR TFIID SUBUNIT 2"/>
    <property type="match status" value="1"/>
</dbReference>
<protein>
    <recommendedName>
        <fullName evidence="2">Transcription initiation factor TFIID subunit 2</fullName>
    </recommendedName>
</protein>
<evidence type="ECO:0000313" key="6">
    <source>
        <dbReference type="EMBL" id="AKT41286.1"/>
    </source>
</evidence>
<dbReference type="KEGG" id="ccro:CMC5_054530"/>
<keyword evidence="6" id="KW-0378">Hydrolase</keyword>
<keyword evidence="7" id="KW-1185">Reference proteome</keyword>
<dbReference type="GO" id="GO:0000976">
    <property type="term" value="F:transcription cis-regulatory region binding"/>
    <property type="evidence" value="ECO:0007669"/>
    <property type="project" value="TreeGrafter"/>
</dbReference>
<dbReference type="RefSeq" id="WP_169796665.1">
    <property type="nucleotide sequence ID" value="NZ_CP012159.1"/>
</dbReference>
<dbReference type="SUPFAM" id="SSF55486">
    <property type="entry name" value="Metalloproteases ('zincins'), catalytic domain"/>
    <property type="match status" value="1"/>
</dbReference>
<dbReference type="GO" id="GO:0004177">
    <property type="term" value="F:aminopeptidase activity"/>
    <property type="evidence" value="ECO:0007669"/>
    <property type="project" value="UniProtKB-KW"/>
</dbReference>
<dbReference type="AlphaFoldDB" id="A0A0K1EK96"/>
<feature type="compositionally biased region" description="Low complexity" evidence="5">
    <location>
        <begin position="47"/>
        <end position="61"/>
    </location>
</feature>
<dbReference type="InterPro" id="IPR027268">
    <property type="entry name" value="Peptidase_M4/M1_CTD_sf"/>
</dbReference>
<gene>
    <name evidence="6" type="ORF">CMC5_054530</name>
</gene>